<evidence type="ECO:0000313" key="1">
    <source>
        <dbReference type="EMBL" id="KAJ8643245.1"/>
    </source>
</evidence>
<name>A0ACC2MC63_PERAE</name>
<sequence length="97" mass="10587">MVVEENVDPLSTALNAHVALQEKYTVCADTGVVNPVYMTMTLTASLDEEKGGETRYVEACKDLPSIELVPRLPKEDLDEALKIVRVAAILGSLKKVE</sequence>
<comment type="caution">
    <text evidence="1">The sequence shown here is derived from an EMBL/GenBank/DDBJ whole genome shotgun (WGS) entry which is preliminary data.</text>
</comment>
<accession>A0ACC2MC63</accession>
<proteinExistence type="predicted"/>
<dbReference type="EMBL" id="CM056810">
    <property type="protein sequence ID" value="KAJ8643245.1"/>
    <property type="molecule type" value="Genomic_DNA"/>
</dbReference>
<evidence type="ECO:0000313" key="2">
    <source>
        <dbReference type="Proteomes" id="UP001234297"/>
    </source>
</evidence>
<gene>
    <name evidence="1" type="ORF">MRB53_004993</name>
</gene>
<reference evidence="1 2" key="1">
    <citation type="journal article" date="2022" name="Hortic Res">
        <title>A haplotype resolved chromosomal level avocado genome allows analysis of novel avocado genes.</title>
        <authorList>
            <person name="Nath O."/>
            <person name="Fletcher S.J."/>
            <person name="Hayward A."/>
            <person name="Shaw L.M."/>
            <person name="Masouleh A.K."/>
            <person name="Furtado A."/>
            <person name="Henry R.J."/>
            <person name="Mitter N."/>
        </authorList>
    </citation>
    <scope>NUCLEOTIDE SEQUENCE [LARGE SCALE GENOMIC DNA]</scope>
    <source>
        <strain evidence="2">cv. Hass</strain>
    </source>
</reference>
<organism evidence="1 2">
    <name type="scientific">Persea americana</name>
    <name type="common">Avocado</name>
    <dbReference type="NCBI Taxonomy" id="3435"/>
    <lineage>
        <taxon>Eukaryota</taxon>
        <taxon>Viridiplantae</taxon>
        <taxon>Streptophyta</taxon>
        <taxon>Embryophyta</taxon>
        <taxon>Tracheophyta</taxon>
        <taxon>Spermatophyta</taxon>
        <taxon>Magnoliopsida</taxon>
        <taxon>Magnoliidae</taxon>
        <taxon>Laurales</taxon>
        <taxon>Lauraceae</taxon>
        <taxon>Persea</taxon>
    </lineage>
</organism>
<protein>
    <submittedName>
        <fullName evidence="1">Uncharacterized protein</fullName>
    </submittedName>
</protein>
<keyword evidence="2" id="KW-1185">Reference proteome</keyword>
<dbReference type="Proteomes" id="UP001234297">
    <property type="component" value="Chromosome 2"/>
</dbReference>